<dbReference type="RefSeq" id="XP_018450515.2">
    <property type="nucleotide sequence ID" value="XM_018595013.2"/>
</dbReference>
<sequence length="879" mass="96773">MAPFPDPNSVGGGGGGGTKRDEATRKVKATKKKEEELSEEDVELKQNLELCVERVQDPNPDLQKAALESMSQEIRASTSSMTSVPKPLKFLRPHYGTLRDCHESMVESDLKKLLADVLSVLALTMSAEGERESLGYRLAGSGGDIGSWGHEYVRNLAGEVAVEYTIRQVQESSIVDLMNLVRQIVAFHMKHNAETEAVDLLMEVEDLDLLLDHVGPTNFRRTCNYLTSAAKYRPWPDDMLALDIAYMIYMKFTAYPKALQIALLLDNMEYVKKVFTSCTNLLRKKQFCYMISRHGITFNLDPEMVEDEVDRYMLQDIVNNTKLNEGYLALARDIEVMEAKRPEDIYKAHLLGVRSGPLVDSARQNLAATFVNAFVNAGFGKDKLMTVSDEHWTFRNKDHGKISAAASLGMIYLWDVEALNQLDKYYTSKDKPVSAGALLSIGIVNCGVKSDCDPALALLEEYIDDKDSSVRICAIMGLGIAYAGSQNDQIKSSLSPILNDKKAPLDVIAFAALSLGMVYVGSCNDEVAQSIIYALMDRNSAELGEALARFLPLGLGLLYLGKQESVEATAEASKTMCEKIRKYCDMTLLSCAYAGTGNVLKVQELLAQCGEHLKDDNIHQGPAVLGLAMVAMSEELGRDMAIRSLGHVLQYGEQNIRRAVPLALGLLCISNPKMNVMDTLSRLSHDTDSEVAMTAIISLGLIGAGTNNARIAGMLRNLSSFYDKDPSPLFCVRIAQGLVHMGKGLLTINPFHSDRLLLSPTALAGIVTLLHACLDIKSIILGKYHFVLYFLVLAMQPRMMMTVDENLKPISVPVRVGQAVDVVGQAGRPRTITGFQTFETPVLLAAGERAELATNEYIPLSPILEGFVILRKNPDYREE</sequence>
<comment type="similarity">
    <text evidence="1 5">Belongs to the proteasome subunit S2 family.</text>
</comment>
<dbReference type="OrthoDB" id="10252509at2759"/>
<feature type="domain" description="26S proteasome non-ATPase regulatory subunit RPN1 C-terminal" evidence="8">
    <location>
        <begin position="823"/>
        <end position="876"/>
    </location>
</feature>
<dbReference type="InterPro" id="IPR016643">
    <property type="entry name" value="26S_Psome_Rpn1"/>
</dbReference>
<dbReference type="GO" id="GO:0043161">
    <property type="term" value="P:proteasome-mediated ubiquitin-dependent protein catabolic process"/>
    <property type="evidence" value="ECO:0007669"/>
    <property type="project" value="TreeGrafter"/>
</dbReference>
<dbReference type="InterPro" id="IPR016024">
    <property type="entry name" value="ARM-type_fold"/>
</dbReference>
<dbReference type="Pfam" id="PF01851">
    <property type="entry name" value="PC_rep"/>
    <property type="match status" value="3"/>
</dbReference>
<keyword evidence="2" id="KW-0677">Repeat</keyword>
<dbReference type="InterPro" id="IPR011989">
    <property type="entry name" value="ARM-like"/>
</dbReference>
<accession>A0A6J0KRG3</accession>
<comment type="function">
    <text evidence="5">Acts as a regulatory subunit of the 26 proteasome which is involved in the ATP-dependent degradation of ubiquitinated proteins.</text>
</comment>
<dbReference type="PANTHER" id="PTHR10943">
    <property type="entry name" value="26S PROTEASOME NON-ATPASE REGULATORY SUBUNIT"/>
    <property type="match status" value="1"/>
</dbReference>
<evidence type="ECO:0000256" key="6">
    <source>
        <dbReference type="SAM" id="MobiDB-lite"/>
    </source>
</evidence>
<keyword evidence="3" id="KW-0832">Ubl conjugation</keyword>
<gene>
    <name evidence="10" type="primary">LOC108822000</name>
</gene>
<dbReference type="FunFam" id="1.25.10.10:FF:000084">
    <property type="entry name" value="26S proteasome non-ATPase regulatory subunit 2 homolog"/>
    <property type="match status" value="1"/>
</dbReference>
<dbReference type="GO" id="GO:0042176">
    <property type="term" value="P:regulation of protein catabolic process"/>
    <property type="evidence" value="ECO:0007669"/>
    <property type="project" value="InterPro"/>
</dbReference>
<dbReference type="InterPro" id="IPR002015">
    <property type="entry name" value="Proteasome/cyclosome_rpt"/>
</dbReference>
<dbReference type="KEGG" id="rsz:108822000"/>
<evidence type="ECO:0000313" key="9">
    <source>
        <dbReference type="Proteomes" id="UP000504610"/>
    </source>
</evidence>
<dbReference type="Proteomes" id="UP000504610">
    <property type="component" value="Chromosome 8"/>
</dbReference>
<feature type="domain" description="RPN1 N-terminal" evidence="7">
    <location>
        <begin position="48"/>
        <end position="350"/>
    </location>
</feature>
<protein>
    <recommendedName>
        <fullName evidence="5">26S proteasome non-ATPase regulatory subunit 2 homolog</fullName>
    </recommendedName>
</protein>
<dbReference type="Pfam" id="PF17781">
    <property type="entry name" value="RPN1_RPN2_N"/>
    <property type="match status" value="1"/>
</dbReference>
<dbReference type="PANTHER" id="PTHR10943:SF17">
    <property type="entry name" value="26S PROTEASOME NON-ATPASE REGULATORY SUBUNIT 2 HOMOLOG"/>
    <property type="match status" value="1"/>
</dbReference>
<comment type="subunit">
    <text evidence="5">Component of the 19S regulatory particle (RP/PA700) base subcomplex of the 26S proteasome. The 26S proteasome is composed of a core protease (CP), known as the 20S proteasome, capped at one or both ends by the 19S regulatory particle (RP/PA700). The RP/PA700 complex is composed of at least 17 different subunits in two subcomplexes, the base and the lid, which form the portions proximal and distal to the 20S proteolytic core, respectively.</text>
</comment>
<evidence type="ECO:0000259" key="8">
    <source>
        <dbReference type="Pfam" id="PF18051"/>
    </source>
</evidence>
<dbReference type="GO" id="GO:0034515">
    <property type="term" value="C:proteasome storage granule"/>
    <property type="evidence" value="ECO:0007669"/>
    <property type="project" value="TreeGrafter"/>
</dbReference>
<dbReference type="PIRSF" id="PIRSF015965">
    <property type="entry name" value="26S_Psome_Rpn1"/>
    <property type="match status" value="1"/>
</dbReference>
<feature type="region of interest" description="Disordered" evidence="6">
    <location>
        <begin position="1"/>
        <end position="40"/>
    </location>
</feature>
<organism evidence="9 10">
    <name type="scientific">Raphanus sativus</name>
    <name type="common">Radish</name>
    <name type="synonym">Raphanus raphanistrum var. sativus</name>
    <dbReference type="NCBI Taxonomy" id="3726"/>
    <lineage>
        <taxon>Eukaryota</taxon>
        <taxon>Viridiplantae</taxon>
        <taxon>Streptophyta</taxon>
        <taxon>Embryophyta</taxon>
        <taxon>Tracheophyta</taxon>
        <taxon>Spermatophyta</taxon>
        <taxon>Magnoliopsida</taxon>
        <taxon>eudicotyledons</taxon>
        <taxon>Gunneridae</taxon>
        <taxon>Pentapetalae</taxon>
        <taxon>rosids</taxon>
        <taxon>malvids</taxon>
        <taxon>Brassicales</taxon>
        <taxon>Brassicaceae</taxon>
        <taxon>Brassiceae</taxon>
        <taxon>Raphanus</taxon>
    </lineage>
</organism>
<reference evidence="10" key="2">
    <citation type="submission" date="2025-08" db="UniProtKB">
        <authorList>
            <consortium name="RefSeq"/>
        </authorList>
    </citation>
    <scope>IDENTIFICATION</scope>
    <source>
        <tissue evidence="10">Leaf</tissue>
    </source>
</reference>
<reference evidence="9" key="1">
    <citation type="journal article" date="2019" name="Database">
        <title>The radish genome database (RadishGD): an integrated information resource for radish genomics.</title>
        <authorList>
            <person name="Yu H.J."/>
            <person name="Baek S."/>
            <person name="Lee Y.J."/>
            <person name="Cho A."/>
            <person name="Mun J.H."/>
        </authorList>
    </citation>
    <scope>NUCLEOTIDE SEQUENCE [LARGE SCALE GENOMIC DNA]</scope>
    <source>
        <strain evidence="9">cv. WK10039</strain>
    </source>
</reference>
<dbReference type="GO" id="GO:0030234">
    <property type="term" value="F:enzyme regulator activity"/>
    <property type="evidence" value="ECO:0007669"/>
    <property type="project" value="UniProtKB-UniRule"/>
</dbReference>
<proteinExistence type="inferred from homology"/>
<keyword evidence="4 5" id="KW-0647">Proteasome</keyword>
<dbReference type="InterPro" id="IPR040892">
    <property type="entry name" value="RPN1_N"/>
</dbReference>
<evidence type="ECO:0000313" key="10">
    <source>
        <dbReference type="RefSeq" id="XP_018450515.2"/>
    </source>
</evidence>
<dbReference type="SUPFAM" id="SSF48371">
    <property type="entry name" value="ARM repeat"/>
    <property type="match status" value="1"/>
</dbReference>
<dbReference type="GO" id="GO:0005634">
    <property type="term" value="C:nucleus"/>
    <property type="evidence" value="ECO:0007669"/>
    <property type="project" value="TreeGrafter"/>
</dbReference>
<dbReference type="InterPro" id="IPR041433">
    <property type="entry name" value="RPN1_C"/>
</dbReference>
<keyword evidence="9" id="KW-1185">Reference proteome</keyword>
<evidence type="ECO:0000256" key="5">
    <source>
        <dbReference type="PIRNR" id="PIRNR015965"/>
    </source>
</evidence>
<evidence type="ECO:0000256" key="3">
    <source>
        <dbReference type="ARBA" id="ARBA00022843"/>
    </source>
</evidence>
<dbReference type="Gene3D" id="1.25.10.10">
    <property type="entry name" value="Leucine-rich Repeat Variant"/>
    <property type="match status" value="1"/>
</dbReference>
<name>A0A6J0KRG3_RAPSA</name>
<evidence type="ECO:0000256" key="2">
    <source>
        <dbReference type="ARBA" id="ARBA00022737"/>
    </source>
</evidence>
<dbReference type="Pfam" id="PF18051">
    <property type="entry name" value="RPN1_C"/>
    <property type="match status" value="1"/>
</dbReference>
<dbReference type="GeneID" id="108822000"/>
<evidence type="ECO:0000256" key="4">
    <source>
        <dbReference type="ARBA" id="ARBA00022942"/>
    </source>
</evidence>
<evidence type="ECO:0000259" key="7">
    <source>
        <dbReference type="Pfam" id="PF17781"/>
    </source>
</evidence>
<evidence type="ECO:0000256" key="1">
    <source>
        <dbReference type="ARBA" id="ARBA00005460"/>
    </source>
</evidence>
<dbReference type="AlphaFoldDB" id="A0A6J0KRG3"/>
<dbReference type="GO" id="GO:0008540">
    <property type="term" value="C:proteasome regulatory particle, base subcomplex"/>
    <property type="evidence" value="ECO:0007669"/>
    <property type="project" value="UniProtKB-UniRule"/>
</dbReference>